<evidence type="ECO:0000313" key="2">
    <source>
        <dbReference type="Proteomes" id="UP000008063"/>
    </source>
</evidence>
<dbReference type="InParanoid" id="F8Q393"/>
<dbReference type="Proteomes" id="UP000008063">
    <property type="component" value="Unassembled WGS sequence"/>
</dbReference>
<protein>
    <submittedName>
        <fullName evidence="1">Uncharacterized protein</fullName>
    </submittedName>
</protein>
<proteinExistence type="predicted"/>
<accession>F8Q393</accession>
<sequence>MSKLSGKPCTPPHCPPGLVHYIRFPFFFWQSVFDATRNWHGTCPLNFVASAFNIQPHSLLLAFSMK</sequence>
<organism evidence="2">
    <name type="scientific">Serpula lacrymans var. lacrymans (strain S7.3)</name>
    <name type="common">Dry rot fungus</name>
    <dbReference type="NCBI Taxonomy" id="936435"/>
    <lineage>
        <taxon>Eukaryota</taxon>
        <taxon>Fungi</taxon>
        <taxon>Dikarya</taxon>
        <taxon>Basidiomycota</taxon>
        <taxon>Agaricomycotina</taxon>
        <taxon>Agaricomycetes</taxon>
        <taxon>Agaricomycetidae</taxon>
        <taxon>Boletales</taxon>
        <taxon>Coniophorineae</taxon>
        <taxon>Serpulaceae</taxon>
        <taxon>Serpula</taxon>
    </lineage>
</organism>
<keyword evidence="2" id="KW-1185">Reference proteome</keyword>
<dbReference type="EMBL" id="GL945482">
    <property type="protein sequence ID" value="EGN97654.1"/>
    <property type="molecule type" value="Genomic_DNA"/>
</dbReference>
<evidence type="ECO:0000313" key="1">
    <source>
        <dbReference type="EMBL" id="EGN97654.1"/>
    </source>
</evidence>
<name>F8Q393_SERL3</name>
<reference evidence="2" key="1">
    <citation type="journal article" date="2011" name="Science">
        <title>The plant cell wall-decomposing machinery underlies the functional diversity of forest fungi.</title>
        <authorList>
            <person name="Eastwood D.C."/>
            <person name="Floudas D."/>
            <person name="Binder M."/>
            <person name="Majcherczyk A."/>
            <person name="Schneider P."/>
            <person name="Aerts A."/>
            <person name="Asiegbu F.O."/>
            <person name="Baker S.E."/>
            <person name="Barry K."/>
            <person name="Bendiksby M."/>
            <person name="Blumentritt M."/>
            <person name="Coutinho P.M."/>
            <person name="Cullen D."/>
            <person name="de Vries R.P."/>
            <person name="Gathman A."/>
            <person name="Goodell B."/>
            <person name="Henrissat B."/>
            <person name="Ihrmark K."/>
            <person name="Kauserud H."/>
            <person name="Kohler A."/>
            <person name="LaButti K."/>
            <person name="Lapidus A."/>
            <person name="Lavin J.L."/>
            <person name="Lee Y.-H."/>
            <person name="Lindquist E."/>
            <person name="Lilly W."/>
            <person name="Lucas S."/>
            <person name="Morin E."/>
            <person name="Murat C."/>
            <person name="Oguiza J.A."/>
            <person name="Park J."/>
            <person name="Pisabarro A.G."/>
            <person name="Riley R."/>
            <person name="Rosling A."/>
            <person name="Salamov A."/>
            <person name="Schmidt O."/>
            <person name="Schmutz J."/>
            <person name="Skrede I."/>
            <person name="Stenlid J."/>
            <person name="Wiebenga A."/>
            <person name="Xie X."/>
            <person name="Kuees U."/>
            <person name="Hibbett D.S."/>
            <person name="Hoffmeister D."/>
            <person name="Hoegberg N."/>
            <person name="Martin F."/>
            <person name="Grigoriev I.V."/>
            <person name="Watkinson S.C."/>
        </authorList>
    </citation>
    <scope>NUCLEOTIDE SEQUENCE [LARGE SCALE GENOMIC DNA]</scope>
    <source>
        <strain evidence="2">strain S7.3</strain>
    </source>
</reference>
<dbReference type="HOGENOM" id="CLU_2832764_0_0_1"/>
<dbReference type="AlphaFoldDB" id="F8Q393"/>
<gene>
    <name evidence="1" type="ORF">SERLA73DRAFT_184445</name>
</gene>